<evidence type="ECO:0000313" key="2">
    <source>
        <dbReference type="EMBL" id="KAJ6792748.1"/>
    </source>
</evidence>
<feature type="region of interest" description="Disordered" evidence="1">
    <location>
        <begin position="40"/>
        <end position="149"/>
    </location>
</feature>
<dbReference type="PANTHER" id="PTHR35306:SF1">
    <property type="entry name" value="VQ DOMAIN-CONTAINING PROTEIN"/>
    <property type="match status" value="1"/>
</dbReference>
<accession>A0AAX6DLY1</accession>
<dbReference type="AlphaFoldDB" id="A0AAX6DLY1"/>
<evidence type="ECO:0000256" key="1">
    <source>
        <dbReference type="SAM" id="MobiDB-lite"/>
    </source>
</evidence>
<reference evidence="2" key="2">
    <citation type="submission" date="2023-04" db="EMBL/GenBank/DDBJ databases">
        <authorList>
            <person name="Bruccoleri R.E."/>
            <person name="Oakeley E.J."/>
            <person name="Faust A.-M."/>
            <person name="Dessus-Babus S."/>
            <person name="Altorfer M."/>
            <person name="Burckhardt D."/>
            <person name="Oertli M."/>
            <person name="Naumann U."/>
            <person name="Petersen F."/>
            <person name="Wong J."/>
        </authorList>
    </citation>
    <scope>NUCLEOTIDE SEQUENCE</scope>
    <source>
        <strain evidence="2">GSM-AAB239-AS_SAM_17_03QT</strain>
        <tissue evidence="2">Leaf</tissue>
    </source>
</reference>
<dbReference type="PANTHER" id="PTHR35306">
    <property type="entry name" value="BNAA03G57290D PROTEIN"/>
    <property type="match status" value="1"/>
</dbReference>
<protein>
    <submittedName>
        <fullName evidence="2">Uncharacterized protein</fullName>
    </submittedName>
</protein>
<comment type="caution">
    <text evidence="2">The sequence shown here is derived from an EMBL/GenBank/DDBJ whole genome shotgun (WGS) entry which is preliminary data.</text>
</comment>
<dbReference type="Proteomes" id="UP001140949">
    <property type="component" value="Unassembled WGS sequence"/>
</dbReference>
<dbReference type="InterPro" id="IPR028322">
    <property type="entry name" value="PNRC-like_rgn"/>
</dbReference>
<sequence>MKTMAMVVHRRSQCYGQSKPRLFGRFGSCRSFEPGAGILPSPPLASPVFQHSPRSNPCFRPELRRSGKQGKPIAVAPKPSRKRPSSSGEETWAGPTCSSSPPPSSVPIPKFSLLRKRSVSLELPPPSDGIESRPLAMSAPASPTRDAFSSATENLRRILHLDSC</sequence>
<reference evidence="2" key="1">
    <citation type="journal article" date="2023" name="GigaByte">
        <title>Genome assembly of the bearded iris, Iris pallida Lam.</title>
        <authorList>
            <person name="Bruccoleri R.E."/>
            <person name="Oakeley E.J."/>
            <person name="Faust A.M.E."/>
            <person name="Altorfer M."/>
            <person name="Dessus-Babus S."/>
            <person name="Burckhardt D."/>
            <person name="Oertli M."/>
            <person name="Naumann U."/>
            <person name="Petersen F."/>
            <person name="Wong J."/>
        </authorList>
    </citation>
    <scope>NUCLEOTIDE SEQUENCE</scope>
    <source>
        <strain evidence="2">GSM-AAB239-AS_SAM_17_03QT</strain>
    </source>
</reference>
<dbReference type="GO" id="GO:0016071">
    <property type="term" value="P:mRNA metabolic process"/>
    <property type="evidence" value="ECO:0007669"/>
    <property type="project" value="UniProtKB-ARBA"/>
</dbReference>
<gene>
    <name evidence="2" type="ORF">M6B38_237175</name>
</gene>
<evidence type="ECO:0000313" key="3">
    <source>
        <dbReference type="Proteomes" id="UP001140949"/>
    </source>
</evidence>
<name>A0AAX6DLY1_IRIPA</name>
<keyword evidence="3" id="KW-1185">Reference proteome</keyword>
<proteinExistence type="predicted"/>
<dbReference type="Pfam" id="PF15365">
    <property type="entry name" value="PNRC"/>
    <property type="match status" value="1"/>
</dbReference>
<organism evidence="2 3">
    <name type="scientific">Iris pallida</name>
    <name type="common">Sweet iris</name>
    <dbReference type="NCBI Taxonomy" id="29817"/>
    <lineage>
        <taxon>Eukaryota</taxon>
        <taxon>Viridiplantae</taxon>
        <taxon>Streptophyta</taxon>
        <taxon>Embryophyta</taxon>
        <taxon>Tracheophyta</taxon>
        <taxon>Spermatophyta</taxon>
        <taxon>Magnoliopsida</taxon>
        <taxon>Liliopsida</taxon>
        <taxon>Asparagales</taxon>
        <taxon>Iridaceae</taxon>
        <taxon>Iridoideae</taxon>
        <taxon>Irideae</taxon>
        <taxon>Iris</taxon>
    </lineage>
</organism>
<dbReference type="EMBL" id="JANAVB010043418">
    <property type="protein sequence ID" value="KAJ6792748.1"/>
    <property type="molecule type" value="Genomic_DNA"/>
</dbReference>